<dbReference type="GO" id="GO:0017056">
    <property type="term" value="F:structural constituent of nuclear pore"/>
    <property type="evidence" value="ECO:0007669"/>
    <property type="project" value="InterPro"/>
</dbReference>
<dbReference type="GO" id="GO:0036228">
    <property type="term" value="P:protein localization to nuclear inner membrane"/>
    <property type="evidence" value="ECO:0007669"/>
    <property type="project" value="TreeGrafter"/>
</dbReference>
<dbReference type="InterPro" id="IPR004870">
    <property type="entry name" value="Nucleoporin_Nup155"/>
</dbReference>
<dbReference type="EMBL" id="CM007385">
    <property type="protein sequence ID" value="ONK68579.1"/>
    <property type="molecule type" value="Genomic_DNA"/>
</dbReference>
<dbReference type="Proteomes" id="UP000243459">
    <property type="component" value="Chromosome 5"/>
</dbReference>
<dbReference type="GO" id="GO:0000972">
    <property type="term" value="P:transcription-dependent tethering of RNA polymerase II gene DNA at nuclear periphery"/>
    <property type="evidence" value="ECO:0007669"/>
    <property type="project" value="TreeGrafter"/>
</dbReference>
<sequence length="111" mass="12491">MDRLSESQAESANSSEILVSSARNTIDDQLLDVLEAKFAVLRFQMRIKEELELIASKLEDAQGIVESQGNAQSDFEIAKAAKDKAKELALDLKSITQLYNEYTLNFQHLKE</sequence>
<dbReference type="PANTHER" id="PTHR10350">
    <property type="entry name" value="NUCLEAR PORE COMPLEX PROTEIN NUP155"/>
    <property type="match status" value="1"/>
</dbReference>
<evidence type="ECO:0000313" key="1">
    <source>
        <dbReference type="EMBL" id="ONK68579.1"/>
    </source>
</evidence>
<organism evidence="1 2">
    <name type="scientific">Asparagus officinalis</name>
    <name type="common">Garden asparagus</name>
    <dbReference type="NCBI Taxonomy" id="4686"/>
    <lineage>
        <taxon>Eukaryota</taxon>
        <taxon>Viridiplantae</taxon>
        <taxon>Streptophyta</taxon>
        <taxon>Embryophyta</taxon>
        <taxon>Tracheophyta</taxon>
        <taxon>Spermatophyta</taxon>
        <taxon>Magnoliopsida</taxon>
        <taxon>Liliopsida</taxon>
        <taxon>Asparagales</taxon>
        <taxon>Asparagaceae</taxon>
        <taxon>Asparagoideae</taxon>
        <taxon>Asparagus</taxon>
    </lineage>
</organism>
<dbReference type="OMA" id="QGIVESQ"/>
<dbReference type="GO" id="GO:0006405">
    <property type="term" value="P:RNA export from nucleus"/>
    <property type="evidence" value="ECO:0007669"/>
    <property type="project" value="TreeGrafter"/>
</dbReference>
<gene>
    <name evidence="1" type="ORF">A4U43_C05F13540</name>
</gene>
<name>A0A5P1EV42_ASPOF</name>
<keyword evidence="2" id="KW-1185">Reference proteome</keyword>
<accession>A0A5P1EV42</accession>
<evidence type="ECO:0000313" key="2">
    <source>
        <dbReference type="Proteomes" id="UP000243459"/>
    </source>
</evidence>
<protein>
    <submittedName>
        <fullName evidence="1">Uncharacterized protein</fullName>
    </submittedName>
</protein>
<reference evidence="2" key="1">
    <citation type="journal article" date="2017" name="Nat. Commun.">
        <title>The asparagus genome sheds light on the origin and evolution of a young Y chromosome.</title>
        <authorList>
            <person name="Harkess A."/>
            <person name="Zhou J."/>
            <person name="Xu C."/>
            <person name="Bowers J.E."/>
            <person name="Van der Hulst R."/>
            <person name="Ayyampalayam S."/>
            <person name="Mercati F."/>
            <person name="Riccardi P."/>
            <person name="McKain M.R."/>
            <person name="Kakrana A."/>
            <person name="Tang H."/>
            <person name="Ray J."/>
            <person name="Groenendijk J."/>
            <person name="Arikit S."/>
            <person name="Mathioni S.M."/>
            <person name="Nakano M."/>
            <person name="Shan H."/>
            <person name="Telgmann-Rauber A."/>
            <person name="Kanno A."/>
            <person name="Yue Z."/>
            <person name="Chen H."/>
            <person name="Li W."/>
            <person name="Chen Y."/>
            <person name="Xu X."/>
            <person name="Zhang Y."/>
            <person name="Luo S."/>
            <person name="Chen H."/>
            <person name="Gao J."/>
            <person name="Mao Z."/>
            <person name="Pires J.C."/>
            <person name="Luo M."/>
            <person name="Kudrna D."/>
            <person name="Wing R.A."/>
            <person name="Meyers B.C."/>
            <person name="Yi K."/>
            <person name="Kong H."/>
            <person name="Lavrijsen P."/>
            <person name="Sunseri F."/>
            <person name="Falavigna A."/>
            <person name="Ye Y."/>
            <person name="Leebens-Mack J.H."/>
            <person name="Chen G."/>
        </authorList>
    </citation>
    <scope>NUCLEOTIDE SEQUENCE [LARGE SCALE GENOMIC DNA]</scope>
    <source>
        <strain evidence="2">cv. DH0086</strain>
    </source>
</reference>
<dbReference type="GO" id="GO:0006606">
    <property type="term" value="P:protein import into nucleus"/>
    <property type="evidence" value="ECO:0007669"/>
    <property type="project" value="TreeGrafter"/>
</dbReference>
<dbReference type="Gramene" id="ONK68579">
    <property type="protein sequence ID" value="ONK68579"/>
    <property type="gene ID" value="A4U43_C05F13540"/>
</dbReference>
<dbReference type="AlphaFoldDB" id="A0A5P1EV42"/>
<dbReference type="PANTHER" id="PTHR10350:SF6">
    <property type="entry name" value="NUCLEAR PORE COMPLEX PROTEIN NUP155"/>
    <property type="match status" value="1"/>
</dbReference>
<proteinExistence type="predicted"/>
<dbReference type="GO" id="GO:0044611">
    <property type="term" value="C:nuclear pore inner ring"/>
    <property type="evidence" value="ECO:0007669"/>
    <property type="project" value="TreeGrafter"/>
</dbReference>